<evidence type="ECO:0000313" key="2">
    <source>
        <dbReference type="EMBL" id="RDX83824.1"/>
    </source>
</evidence>
<evidence type="ECO:0000313" key="3">
    <source>
        <dbReference type="Proteomes" id="UP000257109"/>
    </source>
</evidence>
<dbReference type="AlphaFoldDB" id="A0A371FZT1"/>
<gene>
    <name evidence="2" type="ORF">CR513_35208</name>
</gene>
<dbReference type="Proteomes" id="UP000257109">
    <property type="component" value="Unassembled WGS sequence"/>
</dbReference>
<accession>A0A371FZT1</accession>
<sequence length="98" mass="11032">MGLCFPSTPKKLAMTVAFFLSGAAIFAVGVHLSYVNVAPQQARTKARDELVMETLKKKYGYTSPYKMLARDDSSGKRSQESSVRDNYARARNDLFWNM</sequence>
<reference evidence="2" key="1">
    <citation type="submission" date="2018-05" db="EMBL/GenBank/DDBJ databases">
        <title>Draft genome of Mucuna pruriens seed.</title>
        <authorList>
            <person name="Nnadi N.E."/>
            <person name="Vos R."/>
            <person name="Hasami M.H."/>
            <person name="Devisetty U.K."/>
            <person name="Aguiy J.C."/>
        </authorList>
    </citation>
    <scope>NUCLEOTIDE SEQUENCE [LARGE SCALE GENOMIC DNA]</scope>
    <source>
        <strain evidence="2">JCA_2017</strain>
    </source>
</reference>
<dbReference type="EMBL" id="QJKJ01007237">
    <property type="protein sequence ID" value="RDX83824.1"/>
    <property type="molecule type" value="Genomic_DNA"/>
</dbReference>
<name>A0A371FZT1_MUCPR</name>
<keyword evidence="1" id="KW-0472">Membrane</keyword>
<dbReference type="OrthoDB" id="1898956at2759"/>
<keyword evidence="1" id="KW-1133">Transmembrane helix</keyword>
<evidence type="ECO:0000256" key="1">
    <source>
        <dbReference type="SAM" id="Phobius"/>
    </source>
</evidence>
<keyword evidence="3" id="KW-1185">Reference proteome</keyword>
<keyword evidence="1" id="KW-0812">Transmembrane</keyword>
<proteinExistence type="predicted"/>
<protein>
    <submittedName>
        <fullName evidence="2">Uncharacterized protein</fullName>
    </submittedName>
</protein>
<feature type="transmembrane region" description="Helical" evidence="1">
    <location>
        <begin position="12"/>
        <end position="37"/>
    </location>
</feature>
<feature type="non-terminal residue" evidence="2">
    <location>
        <position position="1"/>
    </location>
</feature>
<organism evidence="2 3">
    <name type="scientific">Mucuna pruriens</name>
    <name type="common">Velvet bean</name>
    <name type="synonym">Dolichos pruriens</name>
    <dbReference type="NCBI Taxonomy" id="157652"/>
    <lineage>
        <taxon>Eukaryota</taxon>
        <taxon>Viridiplantae</taxon>
        <taxon>Streptophyta</taxon>
        <taxon>Embryophyta</taxon>
        <taxon>Tracheophyta</taxon>
        <taxon>Spermatophyta</taxon>
        <taxon>Magnoliopsida</taxon>
        <taxon>eudicotyledons</taxon>
        <taxon>Gunneridae</taxon>
        <taxon>Pentapetalae</taxon>
        <taxon>rosids</taxon>
        <taxon>fabids</taxon>
        <taxon>Fabales</taxon>
        <taxon>Fabaceae</taxon>
        <taxon>Papilionoideae</taxon>
        <taxon>50 kb inversion clade</taxon>
        <taxon>NPAAA clade</taxon>
        <taxon>indigoferoid/millettioid clade</taxon>
        <taxon>Phaseoleae</taxon>
        <taxon>Mucuna</taxon>
    </lineage>
</organism>
<comment type="caution">
    <text evidence="2">The sequence shown here is derived from an EMBL/GenBank/DDBJ whole genome shotgun (WGS) entry which is preliminary data.</text>
</comment>